<feature type="region of interest" description="Disordered" evidence="1">
    <location>
        <begin position="874"/>
        <end position="900"/>
    </location>
</feature>
<dbReference type="EMBL" id="ML119781">
    <property type="protein sequence ID" value="RPA74752.1"/>
    <property type="molecule type" value="Genomic_DNA"/>
</dbReference>
<dbReference type="Proteomes" id="UP000275078">
    <property type="component" value="Unassembled WGS sequence"/>
</dbReference>
<feature type="region of interest" description="Disordered" evidence="1">
    <location>
        <begin position="441"/>
        <end position="466"/>
    </location>
</feature>
<feature type="region of interest" description="Disordered" evidence="1">
    <location>
        <begin position="1"/>
        <end position="21"/>
    </location>
</feature>
<feature type="non-terminal residue" evidence="2">
    <location>
        <position position="1200"/>
    </location>
</feature>
<feature type="compositionally biased region" description="Basic and acidic residues" evidence="1">
    <location>
        <begin position="1145"/>
        <end position="1161"/>
    </location>
</feature>
<evidence type="ECO:0000313" key="3">
    <source>
        <dbReference type="Proteomes" id="UP000275078"/>
    </source>
</evidence>
<gene>
    <name evidence="2" type="ORF">BJ508DRAFT_418469</name>
</gene>
<reference evidence="2 3" key="1">
    <citation type="journal article" date="2018" name="Nat. Ecol. Evol.">
        <title>Pezizomycetes genomes reveal the molecular basis of ectomycorrhizal truffle lifestyle.</title>
        <authorList>
            <person name="Murat C."/>
            <person name="Payen T."/>
            <person name="Noel B."/>
            <person name="Kuo A."/>
            <person name="Morin E."/>
            <person name="Chen J."/>
            <person name="Kohler A."/>
            <person name="Krizsan K."/>
            <person name="Balestrini R."/>
            <person name="Da Silva C."/>
            <person name="Montanini B."/>
            <person name="Hainaut M."/>
            <person name="Levati E."/>
            <person name="Barry K.W."/>
            <person name="Belfiori B."/>
            <person name="Cichocki N."/>
            <person name="Clum A."/>
            <person name="Dockter R.B."/>
            <person name="Fauchery L."/>
            <person name="Guy J."/>
            <person name="Iotti M."/>
            <person name="Le Tacon F."/>
            <person name="Lindquist E.A."/>
            <person name="Lipzen A."/>
            <person name="Malagnac F."/>
            <person name="Mello A."/>
            <person name="Molinier V."/>
            <person name="Miyauchi S."/>
            <person name="Poulain J."/>
            <person name="Riccioni C."/>
            <person name="Rubini A."/>
            <person name="Sitrit Y."/>
            <person name="Splivallo R."/>
            <person name="Traeger S."/>
            <person name="Wang M."/>
            <person name="Zifcakova L."/>
            <person name="Wipf D."/>
            <person name="Zambonelli A."/>
            <person name="Paolocci F."/>
            <person name="Nowrousian M."/>
            <person name="Ottonello S."/>
            <person name="Baldrian P."/>
            <person name="Spatafora J.W."/>
            <person name="Henrissat B."/>
            <person name="Nagy L.G."/>
            <person name="Aury J.M."/>
            <person name="Wincker P."/>
            <person name="Grigoriev I.V."/>
            <person name="Bonfante P."/>
            <person name="Martin F.M."/>
        </authorList>
    </citation>
    <scope>NUCLEOTIDE SEQUENCE [LARGE SCALE GENOMIC DNA]</scope>
    <source>
        <strain evidence="2 3">RN42</strain>
    </source>
</reference>
<accession>A0A3N4HLP5</accession>
<feature type="region of interest" description="Disordered" evidence="1">
    <location>
        <begin position="1121"/>
        <end position="1200"/>
    </location>
</feature>
<proteinExistence type="predicted"/>
<feature type="compositionally biased region" description="Acidic residues" evidence="1">
    <location>
        <begin position="1170"/>
        <end position="1200"/>
    </location>
</feature>
<protein>
    <submittedName>
        <fullName evidence="2">Uncharacterized protein</fullName>
    </submittedName>
</protein>
<sequence length="1200" mass="125825">MARTQTDRVQAACVQHSSSSVDEDEVVPRSFPLGDGLIQEEMLVSGSSLVRTAGMARIPPPQRQVACVQGSCLSVGEDAAVRHSASFLGSSVQEEGLVSRPSSGITRTAAQANREDTVRVAEVVREDEVVPISSAPYASRGQDEAVADSGAAFRIPGVARNVPALANREDTVHSSAVYVRGDVVVAISYASYASPGQDDVVAGDCAPSRVPRLGKEVAVISSSPPFVPIHDKLVLGPSLVDPGMNRSKVPAQANREDIVTQLLTSREDGDVANSSLSVSDSYSSTAQEADEVVAISPSAIHIPCGEEDRVVGPTQSTVFIPIQQQLVSVPSSSGAGTTRTAVVSGTSEDIVARLSVPRQDKLVRHDSLSYGSPVRETDAVVTDSLELARSPGLVQEAVVPASSLQTDGPVRHVSVSSSGDLSRKKATGTGEEIVLCPLQGGEDKLVPSSSSPTREDEVVTGSPSSLQEAKDVTLAAAVRMQDEQHVVRHSSICPDTTRTGSLAIREETVRVAVAAGREDEVVRHDSLSCCSLVPETDELVAISCSSARIPILVQEDEVVSPTAVCLIGAGHGEDDVRVPTPLSDIPIHDKLAEHDRALRSSVDVGFGTRTREVEEEEMDIVPNTSSSGLPGYGHEEVVFGCRRRFETEEDVSGPDSLCTGKAGLDTRILSYSNVMPTTPGVPHSSRCSRHYQYEVVPSPNGASCGGIPIHAPQLVQAPSLPSASTSPTRACDERERVHLVAGLPARCLSLEDGVRQCDAARMDVCLSTQGTGEDVAGSNLDSTGKDGEFSTRIMIESHVCMPTQDTEEFVAGSKQLARPAMDADITRGKTGTHGLDLVPSVSSSLSGLVREEEDVPFSSGLHGQELGGGDVGNVFSSTPVPVSTQDDDVSKAGSGESRAYSPARKVFGTRTENPLLNEDGFAGPSAVAKRGVRMDEEASDSSCTSVLTRASGGIESLDAVQSASSPLRSIQEDVKTPGLSSVADSRISASLAMLGTVHDAPAGLVPAKVVDAPAGMFDRHLVSPTAASSSPMTGIPIRERASTLLMDEVVPGLPALPAVIGEEDVSPFRLLAGISATENVQTGGFPSRMHDRLEDALVKSSGGAGCHVSVQGAPVEIVRDTSRDPTSSVLVKEYGGDTDPGLPRVDSKDLVSPDPVVREDENPSPGDFEAGWEPDPDELEYDSEDDVIPAEGDFEAGWEP</sequence>
<feature type="compositionally biased region" description="Polar residues" evidence="1">
    <location>
        <begin position="874"/>
        <end position="884"/>
    </location>
</feature>
<dbReference type="AlphaFoldDB" id="A0A3N4HLP5"/>
<name>A0A3N4HLP5_ASCIM</name>
<evidence type="ECO:0000313" key="2">
    <source>
        <dbReference type="EMBL" id="RPA74752.1"/>
    </source>
</evidence>
<keyword evidence="3" id="KW-1185">Reference proteome</keyword>
<organism evidence="2 3">
    <name type="scientific">Ascobolus immersus RN42</name>
    <dbReference type="NCBI Taxonomy" id="1160509"/>
    <lineage>
        <taxon>Eukaryota</taxon>
        <taxon>Fungi</taxon>
        <taxon>Dikarya</taxon>
        <taxon>Ascomycota</taxon>
        <taxon>Pezizomycotina</taxon>
        <taxon>Pezizomycetes</taxon>
        <taxon>Pezizales</taxon>
        <taxon>Ascobolaceae</taxon>
        <taxon>Ascobolus</taxon>
    </lineage>
</organism>
<evidence type="ECO:0000256" key="1">
    <source>
        <dbReference type="SAM" id="MobiDB-lite"/>
    </source>
</evidence>